<gene>
    <name evidence="1" type="ORF">RMCC_6139</name>
</gene>
<keyword evidence="2" id="KW-1185">Reference proteome</keyword>
<name>A0A100WJR0_MYCCR</name>
<reference evidence="2" key="2">
    <citation type="submission" date="2016-02" db="EMBL/GenBank/DDBJ databases">
        <title>Draft genome sequence of five rapidly growing Mycobacterium species.</title>
        <authorList>
            <person name="Katahira K."/>
            <person name="Gotou Y."/>
            <person name="Iida K."/>
            <person name="Ogura Y."/>
            <person name="Hayashi T."/>
        </authorList>
    </citation>
    <scope>NUCLEOTIDE SEQUENCE [LARGE SCALE GENOMIC DNA]</scope>
    <source>
        <strain evidence="2">JCM15298</strain>
    </source>
</reference>
<dbReference type="AlphaFoldDB" id="A0A100WJR0"/>
<organism evidence="1 2">
    <name type="scientific">Mycolicibacterium canariasense</name>
    <name type="common">Mycobacterium canariasense</name>
    <dbReference type="NCBI Taxonomy" id="228230"/>
    <lineage>
        <taxon>Bacteria</taxon>
        <taxon>Bacillati</taxon>
        <taxon>Actinomycetota</taxon>
        <taxon>Actinomycetes</taxon>
        <taxon>Mycobacteriales</taxon>
        <taxon>Mycobacteriaceae</taxon>
        <taxon>Mycolicibacterium</taxon>
    </lineage>
</organism>
<dbReference type="Proteomes" id="UP000069443">
    <property type="component" value="Unassembled WGS sequence"/>
</dbReference>
<proteinExistence type="predicted"/>
<dbReference type="STRING" id="228230.RMCC_6139"/>
<reference evidence="2" key="1">
    <citation type="journal article" date="2016" name="Genome Announc.">
        <title>Draft Genome Sequences of Five Rapidly Growing Mycobacterium Species, M. thermoresistibile, M. fortuitum subsp. acetamidolyticum, M. canariasense, M. brisbanense, and M. novocastrense.</title>
        <authorList>
            <person name="Katahira K."/>
            <person name="Ogura Y."/>
            <person name="Gotoh Y."/>
            <person name="Hayashi T."/>
        </authorList>
    </citation>
    <scope>NUCLEOTIDE SEQUENCE [LARGE SCALE GENOMIC DNA]</scope>
    <source>
        <strain evidence="2">JCM15298</strain>
    </source>
</reference>
<sequence length="56" mass="5790">MSLGRDRIAVDIPMASMKARLAPGVQAGDSAENFQPEFAVNALATSPPNSCGGNAW</sequence>
<accession>A0A100WJR0</accession>
<evidence type="ECO:0000313" key="2">
    <source>
        <dbReference type="Proteomes" id="UP000069443"/>
    </source>
</evidence>
<comment type="caution">
    <text evidence="1">The sequence shown here is derived from an EMBL/GenBank/DDBJ whole genome shotgun (WGS) entry which is preliminary data.</text>
</comment>
<protein>
    <submittedName>
        <fullName evidence="1">Uncharacterized protein</fullName>
    </submittedName>
</protein>
<evidence type="ECO:0000313" key="1">
    <source>
        <dbReference type="EMBL" id="GAS99174.1"/>
    </source>
</evidence>
<dbReference type="EMBL" id="BCSY01000129">
    <property type="protein sequence ID" value="GAS99174.1"/>
    <property type="molecule type" value="Genomic_DNA"/>
</dbReference>